<feature type="region of interest" description="Disordered" evidence="4">
    <location>
        <begin position="420"/>
        <end position="442"/>
    </location>
</feature>
<dbReference type="InterPro" id="IPR018511">
    <property type="entry name" value="Hemolysin-typ_Ca-bd_CS"/>
</dbReference>
<evidence type="ECO:0000256" key="3">
    <source>
        <dbReference type="ARBA" id="ARBA00022837"/>
    </source>
</evidence>
<evidence type="ECO:0008006" key="7">
    <source>
        <dbReference type="Google" id="ProtNLM"/>
    </source>
</evidence>
<keyword evidence="3" id="KW-0106">Calcium</keyword>
<proteinExistence type="predicted"/>
<dbReference type="RefSeq" id="WP_150717036.1">
    <property type="nucleotide sequence ID" value="NZ_CABVGY010000018.1"/>
</dbReference>
<evidence type="ECO:0000256" key="2">
    <source>
        <dbReference type="ARBA" id="ARBA00022525"/>
    </source>
</evidence>
<protein>
    <recommendedName>
        <fullName evidence="7">Calcium-binding protein</fullName>
    </recommendedName>
</protein>
<gene>
    <name evidence="5" type="ORF">PS659_03291</name>
</gene>
<sequence>MPNFGETLINTTTPGDQEDPNIYGLIDGGFVIAWHGNGLGDATGIFTQRYNASGAKVGGETLVNTTLAGEQSQPSVVGLLNGGYVVTWSGLNTGGVESIFTQQYSVSGAKVGGETVANTTTAGFRDSPEITALADGGYVVTWGAEETPGDFGSYLQRFNASGVKVGGEVHINTSTVGPQDFPQIFGVPDGGYLAVWEGSGPGDDYGIFTQRFNSAGAKVGVETLVNTPSAEIQSEHMVAVQANGNYLLVWESYPNTVTGVEQRDVFSQLYNSAGGKIGAQTRVNTTTAGGQGEPHVSAMFDGGYLVTWVGNGPGDVDGVFTQRLNASGVLVGTETRVNTTVAGDQVITRVTTLIDGGYVVVWESIGQDGAGFGNYFQRFDASGNKVTGLPGDAAANVLTWAGVGSVVIDAGAGNDTLTGGSANDHLNGDAGNDTLNGGGGADRMTGGDGSDTYFVDNLFDVVSETSAVAATGGIDTVNSLLATNVLGANVENLRLLATTAANGTGNALNNMIFAGAGNNILNGGDGVDTASYAFATSGVTVSLAVTTAQATGGSGSDTLLAFENLTGSNFNDTLTGNAGANTLNGGAGNDTLNGAAGADTLIGGDGSDSYVVDNVGDVVSETNAVAATGGTDTVSSSLAAYTLGANVENLRLLATTAANGTGNTLNNTLFAGAGNNILNGGDGVDTASYAFAATAVVASLAVTTAQATGGSGSDTLLAFENLAGSNFNDTLTGNAGANTLSGGAGNDALNGAAGNDTLDGGAGVDTLVGGDGSDIYIVDNVGDVVSETNAVAATGGTDSVYTTLAGYILGANVENLRLMATTAANGTGNTLNNTLFAGAGNNILNGGDGVDTASYAFAASAVTASLAVSTAQATGGSGSDTLLAFENLAGSNFNDTLTGNAAANTLTGGAGNDALNGAAGNDTLDGGAGVDTLVGGDGSDIYVVDNIGDVVSETNAVAATGGTDTVYSSLAAYTLGANVENLRLLATTAANGTGNTLNNTLFSGAGNNILNGGNGVDTASYTFAASAVTASLAVTTAQATGGSGSDTLLAFENLTGSNFNDSLTGNTAANTLIGGAGNDVLNGGAGNDLLIGGAGVDQLTGGVGADRFDFDALSEMGLGTLRDVIGDFKTAEGDKIDLSTLDANVATAVNDAFSFIGANAFSANATGQVRFAGGVLFGSTDADTAAEFEISLVGVVTLVGTDIIA</sequence>
<dbReference type="PRINTS" id="PR00313">
    <property type="entry name" value="CABNDNGRPT"/>
</dbReference>
<accession>A0A5E6U555</accession>
<dbReference type="GO" id="GO:0005509">
    <property type="term" value="F:calcium ion binding"/>
    <property type="evidence" value="ECO:0007669"/>
    <property type="project" value="InterPro"/>
</dbReference>
<dbReference type="PANTHER" id="PTHR38340:SF1">
    <property type="entry name" value="S-LAYER PROTEIN"/>
    <property type="match status" value="1"/>
</dbReference>
<dbReference type="AlphaFoldDB" id="A0A5E6U555"/>
<dbReference type="Proteomes" id="UP000326729">
    <property type="component" value="Unassembled WGS sequence"/>
</dbReference>
<name>A0A5E6U555_PSEFL</name>
<evidence type="ECO:0000313" key="6">
    <source>
        <dbReference type="Proteomes" id="UP000326729"/>
    </source>
</evidence>
<reference evidence="5 6" key="1">
    <citation type="submission" date="2019-09" db="EMBL/GenBank/DDBJ databases">
        <authorList>
            <person name="Chandra G."/>
            <person name="Truman W A."/>
        </authorList>
    </citation>
    <scope>NUCLEOTIDE SEQUENCE [LARGE SCALE GENOMIC DNA]</scope>
    <source>
        <strain evidence="5">PS659</strain>
    </source>
</reference>
<dbReference type="InterPro" id="IPR011049">
    <property type="entry name" value="Serralysin-like_metalloprot_C"/>
</dbReference>
<dbReference type="PROSITE" id="PS00330">
    <property type="entry name" value="HEMOLYSIN_CALCIUM"/>
    <property type="match status" value="8"/>
</dbReference>
<dbReference type="GO" id="GO:0005576">
    <property type="term" value="C:extracellular region"/>
    <property type="evidence" value="ECO:0007669"/>
    <property type="project" value="UniProtKB-SubCell"/>
</dbReference>
<keyword evidence="2" id="KW-0964">Secreted</keyword>
<evidence type="ECO:0000256" key="4">
    <source>
        <dbReference type="SAM" id="MobiDB-lite"/>
    </source>
</evidence>
<dbReference type="PANTHER" id="PTHR38340">
    <property type="entry name" value="S-LAYER PROTEIN"/>
    <property type="match status" value="1"/>
</dbReference>
<comment type="subcellular location">
    <subcellularLocation>
        <location evidence="1">Secreted</location>
    </subcellularLocation>
</comment>
<dbReference type="Pfam" id="PF00353">
    <property type="entry name" value="HemolysinCabind"/>
    <property type="match status" value="9"/>
</dbReference>
<dbReference type="SUPFAM" id="SSF51120">
    <property type="entry name" value="beta-Roll"/>
    <property type="match status" value="5"/>
</dbReference>
<dbReference type="InterPro" id="IPR050557">
    <property type="entry name" value="RTX_toxin/Mannuronan_C5-epim"/>
</dbReference>
<evidence type="ECO:0000256" key="1">
    <source>
        <dbReference type="ARBA" id="ARBA00004613"/>
    </source>
</evidence>
<organism evidence="5 6">
    <name type="scientific">Pseudomonas fluorescens</name>
    <dbReference type="NCBI Taxonomy" id="294"/>
    <lineage>
        <taxon>Bacteria</taxon>
        <taxon>Pseudomonadati</taxon>
        <taxon>Pseudomonadota</taxon>
        <taxon>Gammaproteobacteria</taxon>
        <taxon>Pseudomonadales</taxon>
        <taxon>Pseudomonadaceae</taxon>
        <taxon>Pseudomonas</taxon>
    </lineage>
</organism>
<dbReference type="EMBL" id="CABVGY010000018">
    <property type="protein sequence ID" value="VVM99697.1"/>
    <property type="molecule type" value="Genomic_DNA"/>
</dbReference>
<dbReference type="Gene3D" id="2.150.10.10">
    <property type="entry name" value="Serralysin-like metalloprotease, C-terminal"/>
    <property type="match status" value="5"/>
</dbReference>
<evidence type="ECO:0000313" key="5">
    <source>
        <dbReference type="EMBL" id="VVM99697.1"/>
    </source>
</evidence>
<dbReference type="InterPro" id="IPR001343">
    <property type="entry name" value="Hemolysn_Ca-bd"/>
</dbReference>
<dbReference type="OrthoDB" id="7329412at2"/>